<evidence type="ECO:0000313" key="13">
    <source>
        <dbReference type="Proteomes" id="UP000245383"/>
    </source>
</evidence>
<feature type="domain" description="Tr-type G" evidence="11">
    <location>
        <begin position="17"/>
        <end position="312"/>
    </location>
</feature>
<dbReference type="Pfam" id="PF00009">
    <property type="entry name" value="GTP_EFTU"/>
    <property type="match status" value="1"/>
</dbReference>
<keyword evidence="2" id="KW-0963">Cytoplasm</keyword>
<feature type="region of interest" description="Disordered" evidence="10">
    <location>
        <begin position="905"/>
        <end position="936"/>
    </location>
</feature>
<dbReference type="InterPro" id="IPR035647">
    <property type="entry name" value="EFG_III/V"/>
</dbReference>
<dbReference type="Gene3D" id="3.30.230.10">
    <property type="match status" value="1"/>
</dbReference>
<reference evidence="12 13" key="1">
    <citation type="journal article" date="2018" name="MBio">
        <title>Comparative Genomics Reveals the Core Gene Toolbox for the Fungus-Insect Symbiosis.</title>
        <authorList>
            <person name="Wang Y."/>
            <person name="Stata M."/>
            <person name="Wang W."/>
            <person name="Stajich J.E."/>
            <person name="White M.M."/>
            <person name="Moncalvo J.M."/>
        </authorList>
    </citation>
    <scope>NUCLEOTIDE SEQUENCE [LARGE SCALE GENOMIC DNA]</scope>
    <source>
        <strain evidence="12 13">SWE-8-4</strain>
    </source>
</reference>
<evidence type="ECO:0000256" key="8">
    <source>
        <dbReference type="ARBA" id="ARBA00068031"/>
    </source>
</evidence>
<evidence type="ECO:0000256" key="3">
    <source>
        <dbReference type="ARBA" id="ARBA00022517"/>
    </source>
</evidence>
<dbReference type="FunFam" id="3.30.70.870:FF:000002">
    <property type="entry name" value="Translation elongation factor 2"/>
    <property type="match status" value="1"/>
</dbReference>
<feature type="region of interest" description="Disordered" evidence="10">
    <location>
        <begin position="521"/>
        <end position="555"/>
    </location>
</feature>
<evidence type="ECO:0000256" key="10">
    <source>
        <dbReference type="SAM" id="MobiDB-lite"/>
    </source>
</evidence>
<dbReference type="InterPro" id="IPR004161">
    <property type="entry name" value="EFTu-like_2"/>
</dbReference>
<dbReference type="InterPro" id="IPR027417">
    <property type="entry name" value="P-loop_NTPase"/>
</dbReference>
<dbReference type="PROSITE" id="PS51722">
    <property type="entry name" value="G_TR_2"/>
    <property type="match status" value="1"/>
</dbReference>
<feature type="region of interest" description="Disordered" evidence="10">
    <location>
        <begin position="755"/>
        <end position="777"/>
    </location>
</feature>
<dbReference type="CDD" id="cd01885">
    <property type="entry name" value="EF2"/>
    <property type="match status" value="1"/>
</dbReference>
<sequence length="1306" mass="145292">MSTVPITKLAELQKFTQNIRNVCVLAHVDHGKTTLTDSLLSTNGIISSRLAGKVRYLDSRQDEQERGITMESSGVSLYFKVINKPTTQLPLENTESAQPHIVEPSLQVSEYLINLIDSPGHIDFSSEVSSASRLTDGALVLVDAIEGVCTQTISVLRQAWLEKVQTILVINKIDRLIIELLMTPAEAYTHMQQLIEQVNAVLAGFWESDRIAASDKKSQKLNPTTAIPNSASGYTQTFENMSISTKDWHLDEIDDSNIYFDPSKGNVIFSSATDGWAFRVNDFATFASEKMGLGNPDKLKQFIWGDYYFDPKNKKRVLGKKQFNKLYRSENSKAYPNIQPLFVQLCLSSIWKVYEATVLNSDQDRIDKIISSLGCKITTRDRKVKDQKILASLIMRSWLPLAQTCMLAIIDQLPSPNQAQSIRIPKLIKGKYNFHDGPVVTSLLDCDANSSAVAYVSKILSMKKSNIPEFSTKSDRLNLTADEMRARGRTVQIKPNLKNDTFNNIGGADSTAQDLSINKQSQDTFSTNKQSQDTSPTKSESQDTSATKSESQDTSATDCSDEALIGFARLYCGVLKKGDEVFCMSPRYKPKKNETSTNKTARILGLYIFMGNELLAVDKVYPGCIFGIRGLDNVLSSSGTITTDITNCPNLGSLHFESAPIVRVAVEPVDPTHINKLVSGLKILCDSDSCVRVDHTSSGEYVLVTAGELHLERCLKDLIERFAKCEINVSEPRVPFKETIVRAPGRSIAMTMLNGPNATSTSSQLRSTQRNTDTNDEDLDLSNAINKAISDGLVPASVADERGFIAAFTPNKFATVYLGVQPMNKSAVSYLTSNKSRISNFSSKLKFSNKSKNADHSNDNTNSSNEEKNLKTHAENLVENGYDSTSATSNISPEKHIDLTAGKDGSELLENNNTNDIDSSQDSYDSSTYDASEDSDIEYEQSSSLNFKVKENRNTENLVKSSDDRLNESHKSKKESNTHHDIIFNKVKSLLMKDKAWEKRSEELNSSKIWCFGPYHNGANILFYKNDANVKILEEKINIFDAMSYNFSEQLLEHADESRSTKSSSSAESIYNLDKNFKNSDINISIDALIKDIIQSVDSAFQLAMKSGPLCLEPTVGLACTIYHIDININKEQDPSTLKSILSTLYGQLISTVRDAIREAMLMWSPRLLLATYGCEIQASSDILGKMYGVISKRKGKIISEELLEGTPYFKIKATLPVVESFGFTDEMRKRTSGGAQPVLVFKGFEILDIDPFWVPTTEEELEDLGEKADHDNVARAYMDAVRKSKGLFVERKIVEHAEKQRTLKR</sequence>
<dbReference type="PANTHER" id="PTHR42908">
    <property type="entry name" value="TRANSLATION ELONGATION FACTOR-RELATED"/>
    <property type="match status" value="1"/>
</dbReference>
<comment type="caution">
    <text evidence="12">The sequence shown here is derived from an EMBL/GenBank/DDBJ whole genome shotgun (WGS) entry which is preliminary data.</text>
</comment>
<dbReference type="STRING" id="133385.A0A2T9YX77"/>
<feature type="compositionally biased region" description="Low complexity" evidence="10">
    <location>
        <begin position="916"/>
        <end position="930"/>
    </location>
</feature>
<dbReference type="SUPFAM" id="SSF52540">
    <property type="entry name" value="P-loop containing nucleoside triphosphate hydrolases"/>
    <property type="match status" value="1"/>
</dbReference>
<evidence type="ECO:0000256" key="2">
    <source>
        <dbReference type="ARBA" id="ARBA00022490"/>
    </source>
</evidence>
<dbReference type="InterPro" id="IPR009000">
    <property type="entry name" value="Transl_B-barrel_sf"/>
</dbReference>
<dbReference type="Gene3D" id="3.30.70.870">
    <property type="entry name" value="Elongation Factor G (Translational Gtpase), domain 3"/>
    <property type="match status" value="1"/>
</dbReference>
<dbReference type="CDD" id="cd16268">
    <property type="entry name" value="EF2_II"/>
    <property type="match status" value="1"/>
</dbReference>
<dbReference type="CDD" id="cd16261">
    <property type="entry name" value="EF2_snRNP_III"/>
    <property type="match status" value="1"/>
</dbReference>
<dbReference type="PRINTS" id="PR00315">
    <property type="entry name" value="ELONGATNFCT"/>
</dbReference>
<name>A0A2T9YX77_9FUNG</name>
<feature type="compositionally biased region" description="Low complexity" evidence="10">
    <location>
        <begin position="759"/>
        <end position="772"/>
    </location>
</feature>
<evidence type="ECO:0000256" key="5">
    <source>
        <dbReference type="ARBA" id="ARBA00022801"/>
    </source>
</evidence>
<dbReference type="GO" id="GO:0005525">
    <property type="term" value="F:GTP binding"/>
    <property type="evidence" value="ECO:0007669"/>
    <property type="project" value="UniProtKB-KW"/>
</dbReference>
<evidence type="ECO:0000313" key="12">
    <source>
        <dbReference type="EMBL" id="PVU96904.1"/>
    </source>
</evidence>
<evidence type="ECO:0000256" key="4">
    <source>
        <dbReference type="ARBA" id="ARBA00022741"/>
    </source>
</evidence>
<dbReference type="EMBL" id="MBFR01000022">
    <property type="protein sequence ID" value="PVU96904.1"/>
    <property type="molecule type" value="Genomic_DNA"/>
</dbReference>
<dbReference type="InterPro" id="IPR005225">
    <property type="entry name" value="Small_GTP-bd"/>
</dbReference>
<dbReference type="FunFam" id="3.30.70.240:FF:000006">
    <property type="entry name" value="Elongation factor like GTPase 1"/>
    <property type="match status" value="1"/>
</dbReference>
<evidence type="ECO:0000256" key="1">
    <source>
        <dbReference type="ARBA" id="ARBA00004496"/>
    </source>
</evidence>
<dbReference type="SUPFAM" id="SSF50447">
    <property type="entry name" value="Translation proteins"/>
    <property type="match status" value="1"/>
</dbReference>
<keyword evidence="5" id="KW-0378">Hydrolase</keyword>
<dbReference type="GO" id="GO:0003924">
    <property type="term" value="F:GTPase activity"/>
    <property type="evidence" value="ECO:0007669"/>
    <property type="project" value="InterPro"/>
</dbReference>
<keyword evidence="6" id="KW-0342">GTP-binding</keyword>
<feature type="compositionally biased region" description="Basic and acidic residues" evidence="10">
    <location>
        <begin position="961"/>
        <end position="978"/>
    </location>
</feature>
<dbReference type="GO" id="GO:1990904">
    <property type="term" value="C:ribonucleoprotein complex"/>
    <property type="evidence" value="ECO:0007669"/>
    <property type="project" value="TreeGrafter"/>
</dbReference>
<dbReference type="Pfam" id="PF03144">
    <property type="entry name" value="GTP_EFTU_D2"/>
    <property type="match status" value="1"/>
</dbReference>
<comment type="catalytic activity">
    <reaction evidence="7">
        <text>GTP + H2O = GDP + phosphate + H(+)</text>
        <dbReference type="Rhea" id="RHEA:19669"/>
        <dbReference type="ChEBI" id="CHEBI:15377"/>
        <dbReference type="ChEBI" id="CHEBI:15378"/>
        <dbReference type="ChEBI" id="CHEBI:37565"/>
        <dbReference type="ChEBI" id="CHEBI:43474"/>
        <dbReference type="ChEBI" id="CHEBI:58189"/>
    </reaction>
</comment>
<evidence type="ECO:0000256" key="7">
    <source>
        <dbReference type="ARBA" id="ARBA00048548"/>
    </source>
</evidence>
<feature type="region of interest" description="Disordered" evidence="10">
    <location>
        <begin position="956"/>
        <end position="978"/>
    </location>
</feature>
<organism evidence="12 13">
    <name type="scientific">Smittium simulii</name>
    <dbReference type="NCBI Taxonomy" id="133385"/>
    <lineage>
        <taxon>Eukaryota</taxon>
        <taxon>Fungi</taxon>
        <taxon>Fungi incertae sedis</taxon>
        <taxon>Zoopagomycota</taxon>
        <taxon>Kickxellomycotina</taxon>
        <taxon>Harpellomycetes</taxon>
        <taxon>Harpellales</taxon>
        <taxon>Legeriomycetaceae</taxon>
        <taxon>Smittium</taxon>
    </lineage>
</organism>
<dbReference type="PANTHER" id="PTHR42908:SF3">
    <property type="entry name" value="ELONGATION FACTOR-LIKE GTPASE 1"/>
    <property type="match status" value="1"/>
</dbReference>
<accession>A0A2T9YX77</accession>
<evidence type="ECO:0000256" key="9">
    <source>
        <dbReference type="ARBA" id="ARBA00081809"/>
    </source>
</evidence>
<dbReference type="OrthoDB" id="364892at2759"/>
<evidence type="ECO:0000256" key="6">
    <source>
        <dbReference type="ARBA" id="ARBA00023134"/>
    </source>
</evidence>
<dbReference type="Gene3D" id="2.40.30.10">
    <property type="entry name" value="Translation factors"/>
    <property type="match status" value="1"/>
</dbReference>
<dbReference type="GO" id="GO:0042256">
    <property type="term" value="P:cytosolic ribosome assembly"/>
    <property type="evidence" value="ECO:0007669"/>
    <property type="project" value="TreeGrafter"/>
</dbReference>
<dbReference type="Gene3D" id="3.30.70.240">
    <property type="match status" value="1"/>
</dbReference>
<proteinExistence type="predicted"/>
<dbReference type="Gene3D" id="3.40.50.300">
    <property type="entry name" value="P-loop containing nucleotide triphosphate hydrolases"/>
    <property type="match status" value="1"/>
</dbReference>
<dbReference type="Pfam" id="PF00679">
    <property type="entry name" value="EFG_C"/>
    <property type="match status" value="1"/>
</dbReference>
<keyword evidence="4" id="KW-0547">Nucleotide-binding</keyword>
<dbReference type="NCBIfam" id="TIGR00231">
    <property type="entry name" value="small_GTP"/>
    <property type="match status" value="1"/>
</dbReference>
<dbReference type="Proteomes" id="UP000245383">
    <property type="component" value="Unassembled WGS sequence"/>
</dbReference>
<gene>
    <name evidence="12" type="ORF">BB561_000885</name>
</gene>
<dbReference type="CDD" id="cd04096">
    <property type="entry name" value="eEF2_snRNP_like_C"/>
    <property type="match status" value="1"/>
</dbReference>
<keyword evidence="13" id="KW-1185">Reference proteome</keyword>
<comment type="subcellular location">
    <subcellularLocation>
        <location evidence="1">Cytoplasm</location>
    </subcellularLocation>
</comment>
<dbReference type="FunFam" id="3.40.50.300:FF:000746">
    <property type="entry name" value="Ribosome assembly protein 1"/>
    <property type="match status" value="1"/>
</dbReference>
<keyword evidence="3" id="KW-0690">Ribosome biogenesis</keyword>
<evidence type="ECO:0000259" key="11">
    <source>
        <dbReference type="PROSITE" id="PS51722"/>
    </source>
</evidence>
<dbReference type="SUPFAM" id="SSF54980">
    <property type="entry name" value="EF-G C-terminal domain-like"/>
    <property type="match status" value="2"/>
</dbReference>
<protein>
    <recommendedName>
        <fullName evidence="8">Ribosome assembly protein 1</fullName>
    </recommendedName>
    <alternativeName>
        <fullName evidence="9">Elongation factor-like 1</fullName>
    </alternativeName>
</protein>
<feature type="region of interest" description="Disordered" evidence="10">
    <location>
        <begin position="848"/>
        <end position="868"/>
    </location>
</feature>
<dbReference type="InterPro" id="IPR000640">
    <property type="entry name" value="EFG_V-like"/>
</dbReference>
<dbReference type="InterPro" id="IPR020568">
    <property type="entry name" value="Ribosomal_Su5_D2-typ_SF"/>
</dbReference>
<dbReference type="GO" id="GO:0005829">
    <property type="term" value="C:cytosol"/>
    <property type="evidence" value="ECO:0007669"/>
    <property type="project" value="TreeGrafter"/>
</dbReference>
<dbReference type="SMART" id="SM00838">
    <property type="entry name" value="EFG_C"/>
    <property type="match status" value="1"/>
</dbReference>
<dbReference type="SUPFAM" id="SSF54211">
    <property type="entry name" value="Ribosomal protein S5 domain 2-like"/>
    <property type="match status" value="1"/>
</dbReference>
<dbReference type="InterPro" id="IPR014721">
    <property type="entry name" value="Ribsml_uS5_D2-typ_fold_subgr"/>
</dbReference>
<dbReference type="InterPro" id="IPR000795">
    <property type="entry name" value="T_Tr_GTP-bd_dom"/>
</dbReference>
<dbReference type="GO" id="GO:0043022">
    <property type="term" value="F:ribosome binding"/>
    <property type="evidence" value="ECO:0007669"/>
    <property type="project" value="TreeGrafter"/>
</dbReference>